<proteinExistence type="predicted"/>
<evidence type="ECO:0000313" key="1">
    <source>
        <dbReference type="EMBL" id="KAK0744358.1"/>
    </source>
</evidence>
<protein>
    <submittedName>
        <fullName evidence="1">Uncharacterized protein</fullName>
    </submittedName>
</protein>
<name>A0AA40K3A4_9PEZI</name>
<evidence type="ECO:0000313" key="2">
    <source>
        <dbReference type="Proteomes" id="UP001172159"/>
    </source>
</evidence>
<organism evidence="1 2">
    <name type="scientific">Apiosordaria backusii</name>
    <dbReference type="NCBI Taxonomy" id="314023"/>
    <lineage>
        <taxon>Eukaryota</taxon>
        <taxon>Fungi</taxon>
        <taxon>Dikarya</taxon>
        <taxon>Ascomycota</taxon>
        <taxon>Pezizomycotina</taxon>
        <taxon>Sordariomycetes</taxon>
        <taxon>Sordariomycetidae</taxon>
        <taxon>Sordariales</taxon>
        <taxon>Lasiosphaeriaceae</taxon>
        <taxon>Apiosordaria</taxon>
    </lineage>
</organism>
<dbReference type="AlphaFoldDB" id="A0AA40K3A4"/>
<comment type="caution">
    <text evidence="1">The sequence shown here is derived from an EMBL/GenBank/DDBJ whole genome shotgun (WGS) entry which is preliminary data.</text>
</comment>
<accession>A0AA40K3A4</accession>
<sequence>MAISAASVLQVCPPVSTASVALTLYTWSGDVACHLARPSRGRGGEKQLASHIFGLGKPCGLDWELEGRAAGGRPLIMTAFGGDVHEIEAEQVQLQPYGICGVRAGWR</sequence>
<dbReference type="Proteomes" id="UP001172159">
    <property type="component" value="Unassembled WGS sequence"/>
</dbReference>
<reference evidence="1" key="1">
    <citation type="submission" date="2023-06" db="EMBL/GenBank/DDBJ databases">
        <title>Genome-scale phylogeny and comparative genomics of the fungal order Sordariales.</title>
        <authorList>
            <consortium name="Lawrence Berkeley National Laboratory"/>
            <person name="Hensen N."/>
            <person name="Bonometti L."/>
            <person name="Westerberg I."/>
            <person name="Brannstrom I.O."/>
            <person name="Guillou S."/>
            <person name="Cros-Aarteil S."/>
            <person name="Calhoun S."/>
            <person name="Haridas S."/>
            <person name="Kuo A."/>
            <person name="Mondo S."/>
            <person name="Pangilinan J."/>
            <person name="Riley R."/>
            <person name="Labutti K."/>
            <person name="Andreopoulos B."/>
            <person name="Lipzen A."/>
            <person name="Chen C."/>
            <person name="Yanf M."/>
            <person name="Daum C."/>
            <person name="Ng V."/>
            <person name="Clum A."/>
            <person name="Steindorff A."/>
            <person name="Ohm R."/>
            <person name="Martin F."/>
            <person name="Silar P."/>
            <person name="Natvig D."/>
            <person name="Lalanne C."/>
            <person name="Gautier V."/>
            <person name="Ament-Velasquez S.L."/>
            <person name="Kruys A."/>
            <person name="Hutchinson M.I."/>
            <person name="Powell A.J."/>
            <person name="Barry K."/>
            <person name="Miller A.N."/>
            <person name="Grigoriev I.V."/>
            <person name="Debuchy R."/>
            <person name="Gladieux P."/>
            <person name="Thoren M.H."/>
            <person name="Johannesson H."/>
        </authorList>
    </citation>
    <scope>NUCLEOTIDE SEQUENCE</scope>
    <source>
        <strain evidence="1">CBS 540.89</strain>
    </source>
</reference>
<keyword evidence="2" id="KW-1185">Reference proteome</keyword>
<gene>
    <name evidence="1" type="ORF">B0T21DRAFT_87682</name>
</gene>
<dbReference type="EMBL" id="JAUKTV010000002">
    <property type="protein sequence ID" value="KAK0744358.1"/>
    <property type="molecule type" value="Genomic_DNA"/>
</dbReference>